<dbReference type="GO" id="GO:0009279">
    <property type="term" value="C:cell outer membrane"/>
    <property type="evidence" value="ECO:0007669"/>
    <property type="project" value="UniProtKB-SubCell"/>
</dbReference>
<protein>
    <submittedName>
        <fullName evidence="8">SusD family protein</fullName>
    </submittedName>
</protein>
<evidence type="ECO:0000256" key="3">
    <source>
        <dbReference type="ARBA" id="ARBA00022729"/>
    </source>
</evidence>
<evidence type="ECO:0000259" key="6">
    <source>
        <dbReference type="Pfam" id="PF07980"/>
    </source>
</evidence>
<keyword evidence="5" id="KW-0998">Cell outer membrane</keyword>
<proteinExistence type="inferred from homology"/>
<evidence type="ECO:0000313" key="8">
    <source>
        <dbReference type="EMBL" id="EGF55443.1"/>
    </source>
</evidence>
<dbReference type="InterPro" id="IPR012944">
    <property type="entry name" value="SusD_RagB_dom"/>
</dbReference>
<dbReference type="InterPro" id="IPR011990">
    <property type="entry name" value="TPR-like_helical_dom_sf"/>
</dbReference>
<feature type="domain" description="SusD-like N-terminal" evidence="7">
    <location>
        <begin position="23"/>
        <end position="220"/>
    </location>
</feature>
<name>F3PVB6_9BACE</name>
<keyword evidence="3" id="KW-0732">Signal</keyword>
<keyword evidence="9" id="KW-1185">Reference proteome</keyword>
<gene>
    <name evidence="8" type="ORF">HMPREF9446_02694</name>
</gene>
<evidence type="ECO:0000256" key="4">
    <source>
        <dbReference type="ARBA" id="ARBA00023136"/>
    </source>
</evidence>
<comment type="similarity">
    <text evidence="2">Belongs to the SusD family.</text>
</comment>
<dbReference type="eggNOG" id="COG0614">
    <property type="taxonomic scope" value="Bacteria"/>
</dbReference>
<dbReference type="Pfam" id="PF14322">
    <property type="entry name" value="SusD-like_3"/>
    <property type="match status" value="1"/>
</dbReference>
<comment type="subcellular location">
    <subcellularLocation>
        <location evidence="1">Cell outer membrane</location>
    </subcellularLocation>
</comment>
<dbReference type="STRING" id="763034.HMPREF9446_02694"/>
<evidence type="ECO:0000256" key="2">
    <source>
        <dbReference type="ARBA" id="ARBA00006275"/>
    </source>
</evidence>
<dbReference type="SUPFAM" id="SSF48452">
    <property type="entry name" value="TPR-like"/>
    <property type="match status" value="1"/>
</dbReference>
<dbReference type="GeneID" id="86050181"/>
<dbReference type="RefSeq" id="WP_009125934.1">
    <property type="nucleotide sequence ID" value="NZ_GL882657.1"/>
</dbReference>
<evidence type="ECO:0000256" key="1">
    <source>
        <dbReference type="ARBA" id="ARBA00004442"/>
    </source>
</evidence>
<accession>F3PVB6</accession>
<dbReference type="AlphaFoldDB" id="F3PVB6"/>
<dbReference type="Proteomes" id="UP000003416">
    <property type="component" value="Unassembled WGS sequence"/>
</dbReference>
<dbReference type="EMBL" id="AFBN01000062">
    <property type="protein sequence ID" value="EGF55443.1"/>
    <property type="molecule type" value="Genomic_DNA"/>
</dbReference>
<keyword evidence="4" id="KW-0472">Membrane</keyword>
<dbReference type="InterPro" id="IPR033985">
    <property type="entry name" value="SusD-like_N"/>
</dbReference>
<dbReference type="Pfam" id="PF07980">
    <property type="entry name" value="SusD_RagB"/>
    <property type="match status" value="1"/>
</dbReference>
<sequence>MKNFYKIFIVMACSLLGVFSSCDYLDVVPDEKATEKDAFEDKEAARRFIYSCYAYIPNPRNGTESLDLFTADEVVTAFEHERFASFPKGNYSASNPVISYWNSLFQGIKQCYILLNNIDKVPALEASVKADYIAQAKFLIGYYHFLLVRSYGPVILVKEEPSLITPADQYAARSPYDECVDYVCQMLDEAAEGLPATRVNEHYGLATNVAAKSIKARMLLYAASPLFNGNSEFYADFKDKNGNALMSLTYDAGKWQKAKSAYEEAIRMAEAAGYGLYKKTDYMLDGYDNIEPVDPVQHTLRYTIIEPANNEVIWADCRSEGAYSVQNKSLPFCNGSAYNGVAPTLTMLKRFYTKNGLPIDVDPDFPKGNGIYEPTAIGEENAGIGDPEAQTIRFNLDREPRFYAWVAFQGGFYEIMSATDGNGAYDSDESYQKYNLSVHQGKLVCDFVIGGNVSRQPEGSTLRTNNYSPTGYLNKKGVVPGYNVRTSLYYPPFYPWPVIRLAELYLGYAEACVECNDLPNAKKYLNEVRKRAGIPDVETSWNGIATLDQNKMREIVRQERTVEFYLENHTFWDLRRWKDAERYFGVKAKGMNILGTNIDDFAQALEVTFERKFESPTQYLMPVPLTDVNRNLNLVQNPGY</sequence>
<evidence type="ECO:0000313" key="9">
    <source>
        <dbReference type="Proteomes" id="UP000003416"/>
    </source>
</evidence>
<dbReference type="HOGENOM" id="CLU_015553_0_3_10"/>
<reference evidence="8 9" key="1">
    <citation type="submission" date="2011-02" db="EMBL/GenBank/DDBJ databases">
        <authorList>
            <person name="Weinstock G."/>
            <person name="Sodergren E."/>
            <person name="Clifton S."/>
            <person name="Fulton L."/>
            <person name="Fulton B."/>
            <person name="Courtney L."/>
            <person name="Fronick C."/>
            <person name="Harrison M."/>
            <person name="Strong C."/>
            <person name="Farmer C."/>
            <person name="Delahaunty K."/>
            <person name="Markovic C."/>
            <person name="Hall O."/>
            <person name="Minx P."/>
            <person name="Tomlinson C."/>
            <person name="Mitreva M."/>
            <person name="Hou S."/>
            <person name="Chen J."/>
            <person name="Wollam A."/>
            <person name="Pepin K.H."/>
            <person name="Johnson M."/>
            <person name="Bhonagiri V."/>
            <person name="Zhang X."/>
            <person name="Suruliraj S."/>
            <person name="Warren W."/>
            <person name="Chinwalla A."/>
            <person name="Mardis E.R."/>
            <person name="Wilson R.K."/>
        </authorList>
    </citation>
    <scope>NUCLEOTIDE SEQUENCE [LARGE SCALE GENOMIC DNA]</scope>
    <source>
        <strain evidence="8 9">YIT 12057</strain>
    </source>
</reference>
<comment type="caution">
    <text evidence="8">The sequence shown here is derived from an EMBL/GenBank/DDBJ whole genome shotgun (WGS) entry which is preliminary data.</text>
</comment>
<dbReference type="Gene3D" id="1.25.40.390">
    <property type="match status" value="1"/>
</dbReference>
<dbReference type="PROSITE" id="PS51257">
    <property type="entry name" value="PROKAR_LIPOPROTEIN"/>
    <property type="match status" value="1"/>
</dbReference>
<evidence type="ECO:0000259" key="7">
    <source>
        <dbReference type="Pfam" id="PF14322"/>
    </source>
</evidence>
<organism evidence="8 9">
    <name type="scientific">Bacteroides fluxus YIT 12057</name>
    <dbReference type="NCBI Taxonomy" id="763034"/>
    <lineage>
        <taxon>Bacteria</taxon>
        <taxon>Pseudomonadati</taxon>
        <taxon>Bacteroidota</taxon>
        <taxon>Bacteroidia</taxon>
        <taxon>Bacteroidales</taxon>
        <taxon>Bacteroidaceae</taxon>
        <taxon>Bacteroides</taxon>
    </lineage>
</organism>
<evidence type="ECO:0000256" key="5">
    <source>
        <dbReference type="ARBA" id="ARBA00023237"/>
    </source>
</evidence>
<feature type="domain" description="RagB/SusD" evidence="6">
    <location>
        <begin position="310"/>
        <end position="640"/>
    </location>
</feature>